<protein>
    <submittedName>
        <fullName evidence="2">Uncharacterized protein</fullName>
    </submittedName>
</protein>
<keyword evidence="3" id="KW-1185">Reference proteome</keyword>
<gene>
    <name evidence="2" type="ORF">BDK51DRAFT_29218</name>
</gene>
<dbReference type="EMBL" id="KZ995906">
    <property type="protein sequence ID" value="RKO89751.1"/>
    <property type="molecule type" value="Genomic_DNA"/>
</dbReference>
<reference evidence="3" key="1">
    <citation type="journal article" date="2018" name="Nat. Microbiol.">
        <title>Leveraging single-cell genomics to expand the fungal tree of life.</title>
        <authorList>
            <person name="Ahrendt S.R."/>
            <person name="Quandt C.A."/>
            <person name="Ciobanu D."/>
            <person name="Clum A."/>
            <person name="Salamov A."/>
            <person name="Andreopoulos B."/>
            <person name="Cheng J.F."/>
            <person name="Woyke T."/>
            <person name="Pelin A."/>
            <person name="Henrissat B."/>
            <person name="Reynolds N.K."/>
            <person name="Benny G.L."/>
            <person name="Smith M.E."/>
            <person name="James T.Y."/>
            <person name="Grigoriev I.V."/>
        </authorList>
    </citation>
    <scope>NUCLEOTIDE SEQUENCE [LARGE SCALE GENOMIC DNA]</scope>
</reference>
<sequence>MQTPDRARRLHALQVQAGRHSAHLGVSHPFLVRRIVVVPVDAEAGLGNREQGVRFGTRLDCKMWGWVGGRLRDGIIERFGVSESEMLARSVARSVRPSVQKEEGLLASVLRTAGRVHCGGRGREDGLHSGRRIPEGQAGEEPYELGSVCGMQQLLRGLRIATKTIPLPP</sequence>
<dbReference type="Proteomes" id="UP000269721">
    <property type="component" value="Unassembled WGS sequence"/>
</dbReference>
<organism evidence="2 3">
    <name type="scientific">Blyttiomyces helicus</name>
    <dbReference type="NCBI Taxonomy" id="388810"/>
    <lineage>
        <taxon>Eukaryota</taxon>
        <taxon>Fungi</taxon>
        <taxon>Fungi incertae sedis</taxon>
        <taxon>Chytridiomycota</taxon>
        <taxon>Chytridiomycota incertae sedis</taxon>
        <taxon>Chytridiomycetes</taxon>
        <taxon>Chytridiomycetes incertae sedis</taxon>
        <taxon>Blyttiomyces</taxon>
    </lineage>
</organism>
<proteinExistence type="predicted"/>
<accession>A0A4P9WAW4</accession>
<evidence type="ECO:0000313" key="2">
    <source>
        <dbReference type="EMBL" id="RKO89751.1"/>
    </source>
</evidence>
<evidence type="ECO:0000256" key="1">
    <source>
        <dbReference type="SAM" id="MobiDB-lite"/>
    </source>
</evidence>
<dbReference type="AlphaFoldDB" id="A0A4P9WAW4"/>
<evidence type="ECO:0000313" key="3">
    <source>
        <dbReference type="Proteomes" id="UP000269721"/>
    </source>
</evidence>
<name>A0A4P9WAW4_9FUNG</name>
<feature type="compositionally biased region" description="Basic and acidic residues" evidence="1">
    <location>
        <begin position="121"/>
        <end position="134"/>
    </location>
</feature>
<feature type="region of interest" description="Disordered" evidence="1">
    <location>
        <begin position="120"/>
        <end position="139"/>
    </location>
</feature>